<keyword evidence="6" id="KW-1185">Reference proteome</keyword>
<dbReference type="PANTHER" id="PTHR12433:SF11">
    <property type="entry name" value="MEDIATOR OF RNA POLYMERASE II TRANSCRIPTION SUBUNIT 25"/>
    <property type="match status" value="1"/>
</dbReference>
<evidence type="ECO:0000259" key="4">
    <source>
        <dbReference type="Pfam" id="PF11265"/>
    </source>
</evidence>
<comment type="caution">
    <text evidence="5">The sequence shown here is derived from an EMBL/GenBank/DDBJ whole genome shotgun (WGS) entry which is preliminary data.</text>
</comment>
<evidence type="ECO:0000256" key="1">
    <source>
        <dbReference type="ARBA" id="ARBA00009102"/>
    </source>
</evidence>
<reference evidence="5" key="2">
    <citation type="submission" date="2021-12" db="EMBL/GenBank/DDBJ databases">
        <title>Resequencing data analysis of finger millet.</title>
        <authorList>
            <person name="Hatakeyama M."/>
            <person name="Aluri S."/>
            <person name="Balachadran M.T."/>
            <person name="Sivarajan S.R."/>
            <person name="Poveda L."/>
            <person name="Shimizu-Inatsugi R."/>
            <person name="Schlapbach R."/>
            <person name="Sreeman S.M."/>
            <person name="Shimizu K.K."/>
        </authorList>
    </citation>
    <scope>NUCLEOTIDE SEQUENCE</scope>
</reference>
<dbReference type="Pfam" id="PF11265">
    <property type="entry name" value="Med25_VWA"/>
    <property type="match status" value="1"/>
</dbReference>
<evidence type="ECO:0000313" key="5">
    <source>
        <dbReference type="EMBL" id="GJM99116.1"/>
    </source>
</evidence>
<dbReference type="PANTHER" id="PTHR12433">
    <property type="entry name" value="MEDIATOR OF RNA POLYMERASE II TRANSCRIPTION SUBUNIT 25"/>
    <property type="match status" value="1"/>
</dbReference>
<evidence type="ECO:0000256" key="2">
    <source>
        <dbReference type="ARBA" id="ARBA00019694"/>
    </source>
</evidence>
<dbReference type="EMBL" id="BQKI01000007">
    <property type="protein sequence ID" value="GJM99116.1"/>
    <property type="molecule type" value="Genomic_DNA"/>
</dbReference>
<feature type="compositionally biased region" description="Low complexity" evidence="3">
    <location>
        <begin position="628"/>
        <end position="654"/>
    </location>
</feature>
<dbReference type="InterPro" id="IPR021419">
    <property type="entry name" value="Mediator_Med25_VWA"/>
</dbReference>
<gene>
    <name evidence="5" type="primary">ga16187</name>
    <name evidence="5" type="ORF">PR202_ga16187</name>
</gene>
<protein>
    <recommendedName>
        <fullName evidence="2">Mediator of RNA polymerase II transcription subunit 25</fullName>
    </recommendedName>
</protein>
<feature type="domain" description="Mediator of RNA polymerase II transcription subunit 25 von Willebrand factor type A" evidence="4">
    <location>
        <begin position="54"/>
        <end position="212"/>
    </location>
</feature>
<name>A0AAV5CL19_ELECO</name>
<evidence type="ECO:0000256" key="3">
    <source>
        <dbReference type="SAM" id="MobiDB-lite"/>
    </source>
</evidence>
<dbReference type="Proteomes" id="UP001054889">
    <property type="component" value="Unassembled WGS sequence"/>
</dbReference>
<reference evidence="5" key="1">
    <citation type="journal article" date="2018" name="DNA Res.">
        <title>Multiple hybrid de novo genome assembly of finger millet, an orphan allotetraploid crop.</title>
        <authorList>
            <person name="Hatakeyama M."/>
            <person name="Aluri S."/>
            <person name="Balachadran M.T."/>
            <person name="Sivarajan S.R."/>
            <person name="Patrignani A."/>
            <person name="Gruter S."/>
            <person name="Poveda L."/>
            <person name="Shimizu-Inatsugi R."/>
            <person name="Baeten J."/>
            <person name="Francoijs K.J."/>
            <person name="Nataraja K.N."/>
            <person name="Reddy Y.A.N."/>
            <person name="Phadnis S."/>
            <person name="Ravikumar R.L."/>
            <person name="Schlapbach R."/>
            <person name="Sreeman S.M."/>
            <person name="Shimizu K.K."/>
        </authorList>
    </citation>
    <scope>NUCLEOTIDE SEQUENCE</scope>
</reference>
<comment type="similarity">
    <text evidence="1">Belongs to the Mediator complex subunit 25 family.</text>
</comment>
<evidence type="ECO:0000313" key="6">
    <source>
        <dbReference type="Proteomes" id="UP001054889"/>
    </source>
</evidence>
<dbReference type="GO" id="GO:0005667">
    <property type="term" value="C:transcription regulator complex"/>
    <property type="evidence" value="ECO:0007669"/>
    <property type="project" value="TreeGrafter"/>
</dbReference>
<accession>A0AAV5CL19</accession>
<sequence>MAAERQLVVAVEGTAALGPYWSTIVADYVEKIVRYGRAPAPLLFPMMLFLAFGVRRSGWTKDMDAFLSWLSGIAFSGGGFSEAATCEGLAEALTILQGGLNTAQNHQNHEAQKHCILVSASNPYPLPTPVYCLPIQSTDHKENNESSKEPSIADAEKVAKSFAQCSVSLSVISPKQLPTLKAIYNAGKRNPRAADPSIDHAKNPHFLVLLSENFIEARTALSRPLHGNLVPNQNITKMDSAPSVTMPGPASNANPSGKVLNMPLHHPVLQKAYLFWVKSLAKKEPATIPAMASAPTFSHITPISNIASQGVSALQSSSPSLISQEANIVNDSVHEQKPNIGVNPVQQPVRPGGHGSFLNNLSQASRLINSTSLGGAAAPMGLPNMGATPIQVHMSNMISSGMTSAPSVMSSVAGSGQPIGTQQMVQSTSLGSFGSNTSTVSSKSNIAVSSSLANIQSSMGMGQSMPPIAQGGISGNQNVMNGLGTTTMSSAPAMMPTPGMAQQAGVNSLGVTNSAAMNMPIGQHPNAQQPQPSKYVKIWEVNISSYISIYLYDQLPCFLVAGACDVQIEFYSEWQASSEPSCAMCMHIFHCLFSAAAISEIQMQQQQQLQQQQMQQIQQQQQQQQMQQMQHQQHHQQMQQMQQQQQQQPQQPQMVGTGMGQQFMQGHNRAVQMMQGKMAPQGPGSMPGGGFLP</sequence>
<dbReference type="GO" id="GO:0045944">
    <property type="term" value="P:positive regulation of transcription by RNA polymerase II"/>
    <property type="evidence" value="ECO:0007669"/>
    <property type="project" value="TreeGrafter"/>
</dbReference>
<organism evidence="5 6">
    <name type="scientific">Eleusine coracana subsp. coracana</name>
    <dbReference type="NCBI Taxonomy" id="191504"/>
    <lineage>
        <taxon>Eukaryota</taxon>
        <taxon>Viridiplantae</taxon>
        <taxon>Streptophyta</taxon>
        <taxon>Embryophyta</taxon>
        <taxon>Tracheophyta</taxon>
        <taxon>Spermatophyta</taxon>
        <taxon>Magnoliopsida</taxon>
        <taxon>Liliopsida</taxon>
        <taxon>Poales</taxon>
        <taxon>Poaceae</taxon>
        <taxon>PACMAD clade</taxon>
        <taxon>Chloridoideae</taxon>
        <taxon>Cynodonteae</taxon>
        <taxon>Eleusininae</taxon>
        <taxon>Eleusine</taxon>
    </lineage>
</organism>
<proteinExistence type="inferred from homology"/>
<dbReference type="GO" id="GO:0016592">
    <property type="term" value="C:mediator complex"/>
    <property type="evidence" value="ECO:0007669"/>
    <property type="project" value="TreeGrafter"/>
</dbReference>
<feature type="region of interest" description="Disordered" evidence="3">
    <location>
        <begin position="628"/>
        <end position="660"/>
    </location>
</feature>
<dbReference type="AlphaFoldDB" id="A0AAV5CL19"/>